<dbReference type="InterPro" id="IPR034596">
    <property type="entry name" value="Ribosomal_mL52"/>
</dbReference>
<comment type="subcellular location">
    <subcellularLocation>
        <location evidence="1">Mitochondrion</location>
    </subcellularLocation>
</comment>
<sequence>MLVSKGNLIWVNAIRRQSQKFSTCKVTCFDGEWRKSLGLSENPNANGALTDLPDFTYLDGRPTPPGRNLMKRREKHRELTRNIIEMSKQMDEIGIMNRNKELAAKEAKLLEERSLLKPKGNALRKK</sequence>
<dbReference type="GO" id="GO:0032543">
    <property type="term" value="P:mitochondrial translation"/>
    <property type="evidence" value="ECO:0007669"/>
    <property type="project" value="InterPro"/>
</dbReference>
<keyword evidence="4" id="KW-0689">Ribosomal protein</keyword>
<evidence type="ECO:0000256" key="6">
    <source>
        <dbReference type="ARBA" id="ARBA00023274"/>
    </source>
</evidence>
<organism evidence="9 10">
    <name type="scientific">Artemia franciscana</name>
    <name type="common">Brine shrimp</name>
    <name type="synonym">Artemia sanfranciscana</name>
    <dbReference type="NCBI Taxonomy" id="6661"/>
    <lineage>
        <taxon>Eukaryota</taxon>
        <taxon>Metazoa</taxon>
        <taxon>Ecdysozoa</taxon>
        <taxon>Arthropoda</taxon>
        <taxon>Crustacea</taxon>
        <taxon>Branchiopoda</taxon>
        <taxon>Anostraca</taxon>
        <taxon>Artemiidae</taxon>
        <taxon>Artemia</taxon>
    </lineage>
</organism>
<evidence type="ECO:0000256" key="2">
    <source>
        <dbReference type="ARBA" id="ARBA00007232"/>
    </source>
</evidence>
<keyword evidence="3" id="KW-0809">Transit peptide</keyword>
<dbReference type="PANTHER" id="PTHR34090:SF1">
    <property type="entry name" value="LARGE RIBOSOMAL SUBUNIT PROTEIN ML52"/>
    <property type="match status" value="1"/>
</dbReference>
<dbReference type="GO" id="GO:0005762">
    <property type="term" value="C:mitochondrial large ribosomal subunit"/>
    <property type="evidence" value="ECO:0007669"/>
    <property type="project" value="InterPro"/>
</dbReference>
<reference evidence="9" key="1">
    <citation type="submission" date="2023-07" db="EMBL/GenBank/DDBJ databases">
        <title>Chromosome-level genome assembly of Artemia franciscana.</title>
        <authorList>
            <person name="Jo E."/>
        </authorList>
    </citation>
    <scope>NUCLEOTIDE SEQUENCE</scope>
    <source>
        <tissue evidence="9">Whole body</tissue>
    </source>
</reference>
<dbReference type="EMBL" id="JAVRJZ010000005">
    <property type="protein sequence ID" value="KAK2722914.1"/>
    <property type="molecule type" value="Genomic_DNA"/>
</dbReference>
<evidence type="ECO:0000256" key="7">
    <source>
        <dbReference type="ARBA" id="ARBA00035181"/>
    </source>
</evidence>
<keyword evidence="5" id="KW-0496">Mitochondrion</keyword>
<dbReference type="Pfam" id="PF18699">
    <property type="entry name" value="MRPL52"/>
    <property type="match status" value="1"/>
</dbReference>
<dbReference type="AlphaFoldDB" id="A0AA88I7N6"/>
<protein>
    <recommendedName>
        <fullName evidence="7">Large ribosomal subunit protein mL52</fullName>
    </recommendedName>
    <alternativeName>
        <fullName evidence="8">39S ribosomal protein L52, mitochondrial</fullName>
    </alternativeName>
</protein>
<comment type="caution">
    <text evidence="9">The sequence shown here is derived from an EMBL/GenBank/DDBJ whole genome shotgun (WGS) entry which is preliminary data.</text>
</comment>
<evidence type="ECO:0000256" key="5">
    <source>
        <dbReference type="ARBA" id="ARBA00023128"/>
    </source>
</evidence>
<evidence type="ECO:0000256" key="4">
    <source>
        <dbReference type="ARBA" id="ARBA00022980"/>
    </source>
</evidence>
<evidence type="ECO:0000256" key="3">
    <source>
        <dbReference type="ARBA" id="ARBA00022946"/>
    </source>
</evidence>
<proteinExistence type="inferred from homology"/>
<evidence type="ECO:0000313" key="10">
    <source>
        <dbReference type="Proteomes" id="UP001187531"/>
    </source>
</evidence>
<evidence type="ECO:0000256" key="1">
    <source>
        <dbReference type="ARBA" id="ARBA00004173"/>
    </source>
</evidence>
<accession>A0AA88I7N6</accession>
<evidence type="ECO:0000313" key="9">
    <source>
        <dbReference type="EMBL" id="KAK2722914.1"/>
    </source>
</evidence>
<keyword evidence="6" id="KW-0687">Ribonucleoprotein</keyword>
<keyword evidence="10" id="KW-1185">Reference proteome</keyword>
<dbReference type="GO" id="GO:0003735">
    <property type="term" value="F:structural constituent of ribosome"/>
    <property type="evidence" value="ECO:0007669"/>
    <property type="project" value="InterPro"/>
</dbReference>
<name>A0AA88I7N6_ARTSF</name>
<evidence type="ECO:0000256" key="8">
    <source>
        <dbReference type="ARBA" id="ARBA00035425"/>
    </source>
</evidence>
<dbReference type="Proteomes" id="UP001187531">
    <property type="component" value="Unassembled WGS sequence"/>
</dbReference>
<comment type="similarity">
    <text evidence="2">Belongs to the mitochondrion-specific ribosomal protein mL52 family.</text>
</comment>
<gene>
    <name evidence="9" type="ORF">QYM36_003193</name>
</gene>
<dbReference type="PANTHER" id="PTHR34090">
    <property type="entry name" value="39S RIBOSOMAL PROTEIN L52, MITOCHONDRIAL"/>
    <property type="match status" value="1"/>
</dbReference>